<dbReference type="Pfam" id="PF07099">
    <property type="entry name" value="DUF1361"/>
    <property type="match status" value="1"/>
</dbReference>
<evidence type="ECO:0000313" key="3">
    <source>
        <dbReference type="Proteomes" id="UP000030185"/>
    </source>
</evidence>
<sequence length="218" mass="25351">MNNSKKEIAAGIVLLSVFCFMLLALRIYISGRYSFIFLIWNWLLAMIPLILSFIISTLDDKKSINIIFFIILGIAWLLFFPNAPYLITDMVHLKERAIVPLWLDTLMLFSFAFTGLISGLVSLFYVHLHFMKYSGGRFSWFFICNVSILCSYGIYLGRFLRWNSWDIVTNTGTLFDDVIFNIFRSKAILVTGVFTSFMMASYFIVYILLSKKENMNFK</sequence>
<dbReference type="eggNOG" id="COG4330">
    <property type="taxonomic scope" value="Bacteria"/>
</dbReference>
<dbReference type="InterPro" id="IPR009793">
    <property type="entry name" value="DUF1361"/>
</dbReference>
<protein>
    <recommendedName>
        <fullName evidence="4">DUF1361 domain-containing protein</fullName>
    </recommendedName>
</protein>
<keyword evidence="1" id="KW-0812">Transmembrane</keyword>
<dbReference type="InterPro" id="IPR036259">
    <property type="entry name" value="MFS_trans_sf"/>
</dbReference>
<reference evidence="2 3" key="1">
    <citation type="submission" date="2014-09" db="EMBL/GenBank/DDBJ databases">
        <title>Sporocytophaga myxococcoides PG-01 genome sequencing.</title>
        <authorList>
            <person name="Liu L."/>
            <person name="Gao P.J."/>
            <person name="Chen G.J."/>
            <person name="Wang L.S."/>
        </authorList>
    </citation>
    <scope>NUCLEOTIDE SEQUENCE [LARGE SCALE GENOMIC DNA]</scope>
    <source>
        <strain evidence="2 3">PG-01</strain>
    </source>
</reference>
<dbReference type="AlphaFoldDB" id="A0A098L9A9"/>
<evidence type="ECO:0000313" key="2">
    <source>
        <dbReference type="EMBL" id="GAL82944.1"/>
    </source>
</evidence>
<feature type="transmembrane region" description="Helical" evidence="1">
    <location>
        <begin position="66"/>
        <end position="87"/>
    </location>
</feature>
<evidence type="ECO:0000256" key="1">
    <source>
        <dbReference type="SAM" id="Phobius"/>
    </source>
</evidence>
<dbReference type="EMBL" id="BBLT01000001">
    <property type="protein sequence ID" value="GAL82944.1"/>
    <property type="molecule type" value="Genomic_DNA"/>
</dbReference>
<feature type="transmembrane region" description="Helical" evidence="1">
    <location>
        <begin position="7"/>
        <end position="29"/>
    </location>
</feature>
<dbReference type="OrthoDB" id="4540541at2"/>
<feature type="transmembrane region" description="Helical" evidence="1">
    <location>
        <begin position="107"/>
        <end position="126"/>
    </location>
</feature>
<feature type="transmembrane region" description="Helical" evidence="1">
    <location>
        <begin position="35"/>
        <end position="54"/>
    </location>
</feature>
<keyword evidence="1" id="KW-0472">Membrane</keyword>
<accession>A0A098L9A9</accession>
<proteinExistence type="predicted"/>
<dbReference type="SUPFAM" id="SSF103473">
    <property type="entry name" value="MFS general substrate transporter"/>
    <property type="match status" value="1"/>
</dbReference>
<name>A0A098L9A9_9BACT</name>
<feature type="transmembrane region" description="Helical" evidence="1">
    <location>
        <begin position="138"/>
        <end position="156"/>
    </location>
</feature>
<gene>
    <name evidence="2" type="ORF">MYP_170</name>
</gene>
<organism evidence="2 3">
    <name type="scientific">Sporocytophaga myxococcoides</name>
    <dbReference type="NCBI Taxonomy" id="153721"/>
    <lineage>
        <taxon>Bacteria</taxon>
        <taxon>Pseudomonadati</taxon>
        <taxon>Bacteroidota</taxon>
        <taxon>Cytophagia</taxon>
        <taxon>Cytophagales</taxon>
        <taxon>Cytophagaceae</taxon>
        <taxon>Sporocytophaga</taxon>
    </lineage>
</organism>
<keyword evidence="3" id="KW-1185">Reference proteome</keyword>
<feature type="transmembrane region" description="Helical" evidence="1">
    <location>
        <begin position="187"/>
        <end position="209"/>
    </location>
</feature>
<dbReference type="STRING" id="153721.MYP_170"/>
<dbReference type="Proteomes" id="UP000030185">
    <property type="component" value="Unassembled WGS sequence"/>
</dbReference>
<dbReference type="RefSeq" id="WP_052429854.1">
    <property type="nucleotide sequence ID" value="NZ_BBLT01000001.1"/>
</dbReference>
<keyword evidence="1" id="KW-1133">Transmembrane helix</keyword>
<comment type="caution">
    <text evidence="2">The sequence shown here is derived from an EMBL/GenBank/DDBJ whole genome shotgun (WGS) entry which is preliminary data.</text>
</comment>
<evidence type="ECO:0008006" key="4">
    <source>
        <dbReference type="Google" id="ProtNLM"/>
    </source>
</evidence>